<proteinExistence type="predicted"/>
<sequence length="65" mass="6967">MAAAEECTLLGDEVLRPSPCQNLEGGARRRLLQEQEADTGWSSFGHDESAGICSARVRRSPVGGH</sequence>
<dbReference type="AlphaFoldDB" id="A0A9E7F483"/>
<keyword evidence="2" id="KW-1185">Reference proteome</keyword>
<protein>
    <submittedName>
        <fullName evidence="1">Uncharacterized protein</fullName>
    </submittedName>
</protein>
<accession>A0A9E7F483</accession>
<dbReference type="Proteomes" id="UP001055439">
    <property type="component" value="Chromosome 2"/>
</dbReference>
<evidence type="ECO:0000313" key="2">
    <source>
        <dbReference type="Proteomes" id="UP001055439"/>
    </source>
</evidence>
<dbReference type="EMBL" id="CP097504">
    <property type="protein sequence ID" value="URD89449.1"/>
    <property type="molecule type" value="Genomic_DNA"/>
</dbReference>
<gene>
    <name evidence="1" type="ORF">MUK42_32935</name>
</gene>
<evidence type="ECO:0000313" key="1">
    <source>
        <dbReference type="EMBL" id="URD89449.1"/>
    </source>
</evidence>
<organism evidence="1 2">
    <name type="scientific">Musa troglodytarum</name>
    <name type="common">fe'i banana</name>
    <dbReference type="NCBI Taxonomy" id="320322"/>
    <lineage>
        <taxon>Eukaryota</taxon>
        <taxon>Viridiplantae</taxon>
        <taxon>Streptophyta</taxon>
        <taxon>Embryophyta</taxon>
        <taxon>Tracheophyta</taxon>
        <taxon>Spermatophyta</taxon>
        <taxon>Magnoliopsida</taxon>
        <taxon>Liliopsida</taxon>
        <taxon>Zingiberales</taxon>
        <taxon>Musaceae</taxon>
        <taxon>Musa</taxon>
    </lineage>
</organism>
<reference evidence="1" key="1">
    <citation type="submission" date="2022-05" db="EMBL/GenBank/DDBJ databases">
        <title>The Musa troglodytarum L. genome provides insights into the mechanism of non-climacteric behaviour and enrichment of carotenoids.</title>
        <authorList>
            <person name="Wang J."/>
        </authorList>
    </citation>
    <scope>NUCLEOTIDE SEQUENCE</scope>
    <source>
        <tissue evidence="1">Leaf</tissue>
    </source>
</reference>
<name>A0A9E7F483_9LILI</name>